<evidence type="ECO:0000313" key="1">
    <source>
        <dbReference type="EMBL" id="MEX4005922.1"/>
    </source>
</evidence>
<evidence type="ECO:0000313" key="2">
    <source>
        <dbReference type="Proteomes" id="UP001559025"/>
    </source>
</evidence>
<dbReference type="EMBL" id="JAZHFV010000001">
    <property type="protein sequence ID" value="MEX4005922.1"/>
    <property type="molecule type" value="Genomic_DNA"/>
</dbReference>
<protein>
    <submittedName>
        <fullName evidence="1">DUF2332 family protein</fullName>
    </submittedName>
</protein>
<dbReference type="Proteomes" id="UP001559025">
    <property type="component" value="Unassembled WGS sequence"/>
</dbReference>
<comment type="caution">
    <text evidence="1">The sequence shown here is derived from an EMBL/GenBank/DDBJ whole genome shotgun (WGS) entry which is preliminary data.</text>
</comment>
<dbReference type="RefSeq" id="WP_368801330.1">
    <property type="nucleotide sequence ID" value="NZ_JAZHFV010000001.1"/>
</dbReference>
<reference evidence="1 2" key="1">
    <citation type="submission" date="2024-01" db="EMBL/GenBank/DDBJ databases">
        <title>New evidence supports the origin of RcGTA from prophage.</title>
        <authorList>
            <person name="Xu Y."/>
            <person name="Liu B."/>
            <person name="Chen F."/>
        </authorList>
    </citation>
    <scope>NUCLEOTIDE SEQUENCE [LARGE SCALE GENOMIC DNA]</scope>
    <source>
        <strain evidence="1 2">CBW1107-2</strain>
    </source>
</reference>
<proteinExistence type="predicted"/>
<gene>
    <name evidence="1" type="ORF">V1479_01325</name>
</gene>
<dbReference type="Pfam" id="PF10094">
    <property type="entry name" value="DUF2332"/>
    <property type="match status" value="1"/>
</dbReference>
<accession>A0ABV3WMS9</accession>
<organism evidence="1 2">
    <name type="scientific">Neoaquamicrobium sediminum</name>
    <dbReference type="NCBI Taxonomy" id="1849104"/>
    <lineage>
        <taxon>Bacteria</taxon>
        <taxon>Pseudomonadati</taxon>
        <taxon>Pseudomonadota</taxon>
        <taxon>Alphaproteobacteria</taxon>
        <taxon>Hyphomicrobiales</taxon>
        <taxon>Phyllobacteriaceae</taxon>
        <taxon>Neoaquamicrobium</taxon>
    </lineage>
</organism>
<dbReference type="InterPro" id="IPR011200">
    <property type="entry name" value="UCP012608"/>
</dbReference>
<name>A0ABV3WMS9_9HYPH</name>
<keyword evidence="2" id="KW-1185">Reference proteome</keyword>
<dbReference type="PIRSF" id="PIRSF012608">
    <property type="entry name" value="UCP012608"/>
    <property type="match status" value="1"/>
</dbReference>
<sequence>MLPARVTELFERQARAGEDLGSPFTAMLCRALASVVDDGTATGRRIIGWQGDARAALVVTRLCGGLHRLVVSGMDDDLRAAYPPNRVSDAELAGALSRAIERHDRLLHDWLDSAPQTNEIARSAMLLPGFLAIARESGLPLTLCEIGSSAGLNLLFDRFSYSYGDAHWGDRASPVHLAPQIKGNVPPLDGVLTVRSRWGCDIAPVDIASEEGRMRLRSYVWPDQPERLQRLDGALALADRHPVAVAKADAGEFVRAKLAQRLPDDAFVVFHSIMWQYMPRQTKDEILAALAEAGRDASAAAPLYRLRMEPSDPQDGWATLSLTTWPGGETRRLARCDFHGRWIEWQD</sequence>